<dbReference type="PANTHER" id="PTHR39963">
    <property type="entry name" value="SLL0983 PROTEIN"/>
    <property type="match status" value="1"/>
</dbReference>
<reference evidence="2 3" key="1">
    <citation type="submission" date="2018-12" db="EMBL/GenBank/DDBJ databases">
        <title>Rubrispira sanarue gen. nov., sp., nov., a member of the order Silvanigrellales, isolated from a brackish lake in Hamamatsu Japan.</title>
        <authorList>
            <person name="Maejima Y."/>
            <person name="Iino T."/>
            <person name="Muraguchi Y."/>
            <person name="Fukuda K."/>
            <person name="Nojiri H."/>
            <person name="Ohkuma M."/>
            <person name="Moriuchi R."/>
            <person name="Dohra H."/>
            <person name="Kimbara K."/>
            <person name="Shintani M."/>
        </authorList>
    </citation>
    <scope>NUCLEOTIDE SEQUENCE [LARGE SCALE GENOMIC DNA]</scope>
    <source>
        <strain evidence="2 3">RF1110005</strain>
    </source>
</reference>
<evidence type="ECO:0000313" key="2">
    <source>
        <dbReference type="EMBL" id="BBH53449.1"/>
    </source>
</evidence>
<dbReference type="RefSeq" id="WP_130609296.1">
    <property type="nucleotide sequence ID" value="NZ_AP019368.1"/>
</dbReference>
<evidence type="ECO:0000313" key="3">
    <source>
        <dbReference type="Proteomes" id="UP000291236"/>
    </source>
</evidence>
<keyword evidence="3" id="KW-1185">Reference proteome</keyword>
<dbReference type="EMBL" id="AP019368">
    <property type="protein sequence ID" value="BBH53449.1"/>
    <property type="molecule type" value="Genomic_DNA"/>
</dbReference>
<dbReference type="PANTHER" id="PTHR39963:SF1">
    <property type="entry name" value="MNMC-LIKE METHYLTRANSFERASE DOMAIN-CONTAINING PROTEIN"/>
    <property type="match status" value="1"/>
</dbReference>
<dbReference type="SUPFAM" id="SSF53335">
    <property type="entry name" value="S-adenosyl-L-methionine-dependent methyltransferases"/>
    <property type="match status" value="1"/>
</dbReference>
<sequence length="280" mass="31561">MSINEAGNKYALVYTESGIPTFRHLATQETLHGQVGPYEEAQTLYVDSSAIHAKSGECVVYDVGMGCGAQLIAMFHAFLENKSLSLLTIVSFDLEKDGLDSLWRNKDLFPYINQFSQILPMCLEKDRLLVKLDDGRSFEWIFIQGDFVKTLENAANYPFADIICYDFFSPASHPQLWTYNIFLKLRNRVKENSLLITYSSATCIRAALLATGFFVGLGIASGKKARSTLASPTAHILKELLPPEWKNRFARSQAQFSSLENEEDKKIIEAKIATHLQWDL</sequence>
<dbReference type="AlphaFoldDB" id="A0A4P2VP32"/>
<dbReference type="Gene3D" id="3.40.50.150">
    <property type="entry name" value="Vaccinia Virus protein VP39"/>
    <property type="match status" value="1"/>
</dbReference>
<dbReference type="InterPro" id="IPR029063">
    <property type="entry name" value="SAM-dependent_MTases_sf"/>
</dbReference>
<accession>A0A4P2VP32</accession>
<feature type="domain" description="MnmC-like methyltransferase" evidence="1">
    <location>
        <begin position="145"/>
        <end position="231"/>
    </location>
</feature>
<dbReference type="GO" id="GO:0016645">
    <property type="term" value="F:oxidoreductase activity, acting on the CH-NH group of donors"/>
    <property type="evidence" value="ECO:0007669"/>
    <property type="project" value="InterPro"/>
</dbReference>
<organism evidence="2 3">
    <name type="scientific">Fluviispira sanaruensis</name>
    <dbReference type="NCBI Taxonomy" id="2493639"/>
    <lineage>
        <taxon>Bacteria</taxon>
        <taxon>Pseudomonadati</taxon>
        <taxon>Bdellovibrionota</taxon>
        <taxon>Oligoflexia</taxon>
        <taxon>Silvanigrellales</taxon>
        <taxon>Silvanigrellaceae</taxon>
        <taxon>Fluviispira</taxon>
    </lineage>
</organism>
<evidence type="ECO:0000259" key="1">
    <source>
        <dbReference type="Pfam" id="PF05430"/>
    </source>
</evidence>
<protein>
    <recommendedName>
        <fullName evidence="1">MnmC-like methyltransferase domain-containing protein</fullName>
    </recommendedName>
</protein>
<dbReference type="OrthoDB" id="9786494at2"/>
<dbReference type="InterPro" id="IPR008471">
    <property type="entry name" value="MnmC-like_methylTransf"/>
</dbReference>
<dbReference type="Proteomes" id="UP000291236">
    <property type="component" value="Chromosome"/>
</dbReference>
<dbReference type="KEGG" id="sbf:JCM31447_18920"/>
<dbReference type="Pfam" id="PF05430">
    <property type="entry name" value="Methyltransf_30"/>
    <property type="match status" value="1"/>
</dbReference>
<name>A0A4P2VP32_FLUSA</name>
<proteinExistence type="predicted"/>
<gene>
    <name evidence="2" type="ORF">JCM31447_18920</name>
</gene>